<sequence length="480" mass="56890">MELQEHEIISYDGMINDNINVYINTDVTPFTKLYEIDALQALDKMTTSRADTTLTLYAAYAFVYVSVGNGKVKNKGIYIHGLTYMSNCLDVEYRTLQRYLDELVEKQFIVKKDYMESKNKKKVVISLYNNIDIERLGQYIAKKTTKSKKDNKQLDQEQQQENNASDDANISDDKEKETTDTTILDNETSTDNDKDNRQDNANTSDDKEQEKRLKIIKDYTNLDDESVKELYNAWKEHSTELLDWNLYEFEDAYIWFKKHNNTSTQHKINWLKKTFDDRIESTKQVLKDRERKLKRQKELTEIETKKRLAEKERLKDIKKLPYQRKSKTGGKAKWQLLEDEEEPNTNSDTSKEKQNQQQETDKKEPSTLTPKQENVTLDDNTSDYSYYEMKNRSLINKYLPQEQKEKRVNAILDRMSKQEHITHDDNDKDNRQEIMQDEQVEIIKQREQELMYQQQEQEFANGVELTPEEQDEALDELLGL</sequence>
<feature type="compositionally biased region" description="Basic and acidic residues" evidence="1">
    <location>
        <begin position="191"/>
        <end position="210"/>
    </location>
</feature>
<organism evidence="2 3">
    <name type="scientific">Ligilactobacillus salivarius</name>
    <dbReference type="NCBI Taxonomy" id="1624"/>
    <lineage>
        <taxon>Bacteria</taxon>
        <taxon>Bacillati</taxon>
        <taxon>Bacillota</taxon>
        <taxon>Bacilli</taxon>
        <taxon>Lactobacillales</taxon>
        <taxon>Lactobacillaceae</taxon>
        <taxon>Ligilactobacillus</taxon>
    </lineage>
</organism>
<evidence type="ECO:0000313" key="2">
    <source>
        <dbReference type="EMBL" id="AIR10420.1"/>
    </source>
</evidence>
<name>A0A089QCG4_9LACO</name>
<feature type="region of interest" description="Disordered" evidence="1">
    <location>
        <begin position="147"/>
        <end position="210"/>
    </location>
</feature>
<feature type="region of interest" description="Disordered" evidence="1">
    <location>
        <begin position="328"/>
        <end position="383"/>
    </location>
</feature>
<reference evidence="2 3" key="1">
    <citation type="journal article" date="2014" name="BMC Genomics">
        <title>Unusual genome complexity in Lactobacillus salivarius JCM1046.</title>
        <authorList>
            <person name="Raftis E.J."/>
            <person name="Forde B.M."/>
            <person name="Claesson M.J."/>
            <person name="O'Toole P.W."/>
        </authorList>
    </citation>
    <scope>NUCLEOTIDE SEQUENCE [LARGE SCALE GENOMIC DNA]</scope>
    <source>
        <strain evidence="2 3">JCM1046</strain>
    </source>
</reference>
<protein>
    <submittedName>
        <fullName evidence="2">Uncharacterized protein</fullName>
    </submittedName>
</protein>
<accession>A0A089QCG4</accession>
<feature type="region of interest" description="Disordered" evidence="1">
    <location>
        <begin position="461"/>
        <end position="480"/>
    </location>
</feature>
<dbReference type="AlphaFoldDB" id="A0A089QCG4"/>
<evidence type="ECO:0000256" key="1">
    <source>
        <dbReference type="SAM" id="MobiDB-lite"/>
    </source>
</evidence>
<proteinExistence type="predicted"/>
<dbReference type="KEGG" id="lsj:LSJ_0728"/>
<feature type="compositionally biased region" description="Polar residues" evidence="1">
    <location>
        <begin position="366"/>
        <end position="383"/>
    </location>
</feature>
<feature type="compositionally biased region" description="Basic and acidic residues" evidence="1">
    <location>
        <begin position="349"/>
        <end position="365"/>
    </location>
</feature>
<feature type="compositionally biased region" description="Acidic residues" evidence="1">
    <location>
        <begin position="466"/>
        <end position="480"/>
    </location>
</feature>
<gene>
    <name evidence="2" type="ORF">LSJ_0728</name>
</gene>
<dbReference type="EMBL" id="CP007646">
    <property type="protein sequence ID" value="AIR10420.1"/>
    <property type="molecule type" value="Genomic_DNA"/>
</dbReference>
<dbReference type="Proteomes" id="UP000029488">
    <property type="component" value="Chromosome"/>
</dbReference>
<evidence type="ECO:0000313" key="3">
    <source>
        <dbReference type="Proteomes" id="UP000029488"/>
    </source>
</evidence>